<dbReference type="EMBL" id="AP023366">
    <property type="protein sequence ID" value="BCJ86327.1"/>
    <property type="molecule type" value="Genomic_DNA"/>
</dbReference>
<reference evidence="2 3" key="1">
    <citation type="submission" date="2020-08" db="EMBL/GenBank/DDBJ databases">
        <title>Complete Genome Sequence of Effusibacillus dendaii Strain skT53, Isolated from Farmland soil.</title>
        <authorList>
            <person name="Konishi T."/>
            <person name="Kawasaki H."/>
        </authorList>
    </citation>
    <scope>NUCLEOTIDE SEQUENCE [LARGE SCALE GENOMIC DNA]</scope>
    <source>
        <strain evidence="3">skT53</strain>
    </source>
</reference>
<dbReference type="RefSeq" id="WP_200760334.1">
    <property type="nucleotide sequence ID" value="NZ_AP023366.1"/>
</dbReference>
<dbReference type="KEGG" id="eff:skT53_13120"/>
<keyword evidence="1" id="KW-0472">Membrane</keyword>
<dbReference type="AlphaFoldDB" id="A0A7I8D8J8"/>
<organism evidence="2 3">
    <name type="scientific">Effusibacillus dendaii</name>
    <dbReference type="NCBI Taxonomy" id="2743772"/>
    <lineage>
        <taxon>Bacteria</taxon>
        <taxon>Bacillati</taxon>
        <taxon>Bacillota</taxon>
        <taxon>Bacilli</taxon>
        <taxon>Bacillales</taxon>
        <taxon>Alicyclobacillaceae</taxon>
        <taxon>Effusibacillus</taxon>
    </lineage>
</organism>
<protein>
    <submittedName>
        <fullName evidence="2">Uncharacterized protein</fullName>
    </submittedName>
</protein>
<evidence type="ECO:0000313" key="3">
    <source>
        <dbReference type="Proteomes" id="UP000593802"/>
    </source>
</evidence>
<keyword evidence="1" id="KW-1133">Transmembrane helix</keyword>
<accession>A0A7I8D8J8</accession>
<name>A0A7I8D8J8_9BACL</name>
<keyword evidence="1" id="KW-0812">Transmembrane</keyword>
<proteinExistence type="predicted"/>
<evidence type="ECO:0000313" key="2">
    <source>
        <dbReference type="EMBL" id="BCJ86327.1"/>
    </source>
</evidence>
<dbReference type="Proteomes" id="UP000593802">
    <property type="component" value="Chromosome"/>
</dbReference>
<keyword evidence="3" id="KW-1185">Reference proteome</keyword>
<gene>
    <name evidence="2" type="ORF">skT53_13120</name>
</gene>
<evidence type="ECO:0000256" key="1">
    <source>
        <dbReference type="SAM" id="Phobius"/>
    </source>
</evidence>
<feature type="transmembrane region" description="Helical" evidence="1">
    <location>
        <begin position="20"/>
        <end position="40"/>
    </location>
</feature>
<sequence length="146" mass="15950">MAKWGKNRFEKSVQAIHRTLDLITVVLLLTGQITIGGVFITTEGGFSLSLRGAITGSARSIGIETVPQANLVLDAADAIAALLLILDQINVIGTFITNGSFTIVVSGPAFGEEKRVAYSPDARKFFSEFKDHVFEKCRVQKHFPRR</sequence>